<dbReference type="SUPFAM" id="SSF53098">
    <property type="entry name" value="Ribonuclease H-like"/>
    <property type="match status" value="1"/>
</dbReference>
<proteinExistence type="predicted"/>
<gene>
    <name evidence="2" type="ORF">SKAU_G00190570</name>
</gene>
<feature type="domain" description="HAT C-terminal dimerisation" evidence="1">
    <location>
        <begin position="90"/>
        <end position="140"/>
    </location>
</feature>
<dbReference type="OrthoDB" id="8851032at2759"/>
<dbReference type="PANTHER" id="PTHR46880:SF5">
    <property type="entry name" value="DUF4371 DOMAIN-CONTAINING PROTEIN"/>
    <property type="match status" value="1"/>
</dbReference>
<dbReference type="AlphaFoldDB" id="A0A9Q1FDZ3"/>
<accession>A0A9Q1FDZ3</accession>
<dbReference type="PANTHER" id="PTHR46880">
    <property type="entry name" value="RAS-ASSOCIATING DOMAIN-CONTAINING PROTEIN"/>
    <property type="match status" value="1"/>
</dbReference>
<dbReference type="Proteomes" id="UP001152622">
    <property type="component" value="Chromosome 6"/>
</dbReference>
<comment type="caution">
    <text evidence="2">The sequence shown here is derived from an EMBL/GenBank/DDBJ whole genome shotgun (WGS) entry which is preliminary data.</text>
</comment>
<dbReference type="GO" id="GO:0046983">
    <property type="term" value="F:protein dimerization activity"/>
    <property type="evidence" value="ECO:0007669"/>
    <property type="project" value="InterPro"/>
</dbReference>
<evidence type="ECO:0000259" key="1">
    <source>
        <dbReference type="Pfam" id="PF05699"/>
    </source>
</evidence>
<evidence type="ECO:0000313" key="3">
    <source>
        <dbReference type="Proteomes" id="UP001152622"/>
    </source>
</evidence>
<evidence type="ECO:0000313" key="2">
    <source>
        <dbReference type="EMBL" id="KAJ8356263.1"/>
    </source>
</evidence>
<sequence length="182" mass="20600">MKMNVAYCIAKEELPFNKFKPLILLCKKNGADISPSYDNHVRCGEMIETIADEMKSDLAEEIGGSRYLSVMIDGDTDASNKECEMVYVRSDFENFLHLAEILFVMPISSAQCERGFSVQNRIKNTTRSSLHVSTAEDLIRISTEGCPLEQFNPSHVAAKWLSSSKRARRPNMKKWPADMLDL</sequence>
<keyword evidence="3" id="KW-1185">Reference proteome</keyword>
<dbReference type="InterPro" id="IPR008906">
    <property type="entry name" value="HATC_C_dom"/>
</dbReference>
<organism evidence="2 3">
    <name type="scientific">Synaphobranchus kaupii</name>
    <name type="common">Kaup's arrowtooth eel</name>
    <dbReference type="NCBI Taxonomy" id="118154"/>
    <lineage>
        <taxon>Eukaryota</taxon>
        <taxon>Metazoa</taxon>
        <taxon>Chordata</taxon>
        <taxon>Craniata</taxon>
        <taxon>Vertebrata</taxon>
        <taxon>Euteleostomi</taxon>
        <taxon>Actinopterygii</taxon>
        <taxon>Neopterygii</taxon>
        <taxon>Teleostei</taxon>
        <taxon>Anguilliformes</taxon>
        <taxon>Synaphobranchidae</taxon>
        <taxon>Synaphobranchus</taxon>
    </lineage>
</organism>
<name>A0A9Q1FDZ3_SYNKA</name>
<protein>
    <recommendedName>
        <fullName evidence="1">HAT C-terminal dimerisation domain-containing protein</fullName>
    </recommendedName>
</protein>
<reference evidence="2" key="1">
    <citation type="journal article" date="2023" name="Science">
        <title>Genome structures resolve the early diversification of teleost fishes.</title>
        <authorList>
            <person name="Parey E."/>
            <person name="Louis A."/>
            <person name="Montfort J."/>
            <person name="Bouchez O."/>
            <person name="Roques C."/>
            <person name="Iampietro C."/>
            <person name="Lluch J."/>
            <person name="Castinel A."/>
            <person name="Donnadieu C."/>
            <person name="Desvignes T."/>
            <person name="Floi Bucao C."/>
            <person name="Jouanno E."/>
            <person name="Wen M."/>
            <person name="Mejri S."/>
            <person name="Dirks R."/>
            <person name="Jansen H."/>
            <person name="Henkel C."/>
            <person name="Chen W.J."/>
            <person name="Zahm M."/>
            <person name="Cabau C."/>
            <person name="Klopp C."/>
            <person name="Thompson A.W."/>
            <person name="Robinson-Rechavi M."/>
            <person name="Braasch I."/>
            <person name="Lecointre G."/>
            <person name="Bobe J."/>
            <person name="Postlethwait J.H."/>
            <person name="Berthelot C."/>
            <person name="Roest Crollius H."/>
            <person name="Guiguen Y."/>
        </authorList>
    </citation>
    <scope>NUCLEOTIDE SEQUENCE</scope>
    <source>
        <strain evidence="2">WJC10195</strain>
    </source>
</reference>
<dbReference type="EMBL" id="JAINUF010000006">
    <property type="protein sequence ID" value="KAJ8356263.1"/>
    <property type="molecule type" value="Genomic_DNA"/>
</dbReference>
<dbReference type="InterPro" id="IPR012337">
    <property type="entry name" value="RNaseH-like_sf"/>
</dbReference>
<dbReference type="Pfam" id="PF05699">
    <property type="entry name" value="Dimer_Tnp_hAT"/>
    <property type="match status" value="1"/>
</dbReference>